<name>A0AAW0CYV2_9AGAR</name>
<dbReference type="InterPro" id="IPR036047">
    <property type="entry name" value="F-box-like_dom_sf"/>
</dbReference>
<gene>
    <name evidence="2" type="ORF">VNI00_007794</name>
</gene>
<evidence type="ECO:0000313" key="3">
    <source>
        <dbReference type="Proteomes" id="UP001383192"/>
    </source>
</evidence>
<evidence type="ECO:0008006" key="4">
    <source>
        <dbReference type="Google" id="ProtNLM"/>
    </source>
</evidence>
<dbReference type="AlphaFoldDB" id="A0AAW0CYV2"/>
<feature type="compositionally biased region" description="Basic residues" evidence="1">
    <location>
        <begin position="51"/>
        <end position="61"/>
    </location>
</feature>
<feature type="region of interest" description="Disordered" evidence="1">
    <location>
        <begin position="1"/>
        <end position="21"/>
    </location>
</feature>
<evidence type="ECO:0000313" key="2">
    <source>
        <dbReference type="EMBL" id="KAK7044078.1"/>
    </source>
</evidence>
<protein>
    <recommendedName>
        <fullName evidence="4">F-box domain-containing protein</fullName>
    </recommendedName>
</protein>
<sequence length="598" mass="68676">MARKKPAAFTTSNSNKRARDEQEDLDGMFLISCNEAPVELTSSLDQSGNKAPKRPRTKKVATRPGKGSRNAGKLKDAFEKLSEDLWFEILGQLPLETLCTLLKVNRLFRDNLLSSGFLFVWRDARLHRGIPEPPFRMSEPKWAVFLFESHKCEACSRARVHQIDFALLRRLCRACIKKETLTRTQIRSQVPVFKKTDIDLFSQVMAPTFVDNQTPRFAEAEVAKIAEECEKRGITLEVYAKREKEAITQRMEHARRCKTWYLKEERARSQELSDTRASRLEAIQARLFEMGYSEDDIAIIHIMDTVHKCTQLTDRSWNNIKDEMVQLIQRRRVEWMFNEHDCGPELNVRRNMMQMVYTRYEKSLDLTIRRYLPSLHTLSLLPSICPLLGKPDSDDVTAGDIEHLISTGIIQEEVDALLLEQLNRLKIDVADINVAAHVICCRCYSSHGSFLSAFRHWRSGDCPERTHFTRFSGLKMGDPTLVHDLQQAAGEDYKTADEFDDAGKWFRCAAPFCGFFGTWRACISHCGSAAKDHWPEARGFELLKKAAASDTRESWACSHCTMYDGAGLTVRRAILDHVQKEHSILDPKVPEDFFFAKR</sequence>
<accession>A0AAW0CYV2</accession>
<proteinExistence type="predicted"/>
<dbReference type="SUPFAM" id="SSF81383">
    <property type="entry name" value="F-box domain"/>
    <property type="match status" value="1"/>
</dbReference>
<feature type="region of interest" description="Disordered" evidence="1">
    <location>
        <begin position="41"/>
        <end position="73"/>
    </location>
</feature>
<evidence type="ECO:0000256" key="1">
    <source>
        <dbReference type="SAM" id="MobiDB-lite"/>
    </source>
</evidence>
<dbReference type="Proteomes" id="UP001383192">
    <property type="component" value="Unassembled WGS sequence"/>
</dbReference>
<dbReference type="EMBL" id="JAYKXP010000026">
    <property type="protein sequence ID" value="KAK7044078.1"/>
    <property type="molecule type" value="Genomic_DNA"/>
</dbReference>
<comment type="caution">
    <text evidence="2">The sequence shown here is derived from an EMBL/GenBank/DDBJ whole genome shotgun (WGS) entry which is preliminary data.</text>
</comment>
<keyword evidence="3" id="KW-1185">Reference proteome</keyword>
<organism evidence="2 3">
    <name type="scientific">Paramarasmius palmivorus</name>
    <dbReference type="NCBI Taxonomy" id="297713"/>
    <lineage>
        <taxon>Eukaryota</taxon>
        <taxon>Fungi</taxon>
        <taxon>Dikarya</taxon>
        <taxon>Basidiomycota</taxon>
        <taxon>Agaricomycotina</taxon>
        <taxon>Agaricomycetes</taxon>
        <taxon>Agaricomycetidae</taxon>
        <taxon>Agaricales</taxon>
        <taxon>Marasmiineae</taxon>
        <taxon>Marasmiaceae</taxon>
        <taxon>Paramarasmius</taxon>
    </lineage>
</organism>
<reference evidence="2 3" key="1">
    <citation type="submission" date="2024-01" db="EMBL/GenBank/DDBJ databases">
        <title>A draft genome for a cacao thread blight-causing isolate of Paramarasmius palmivorus.</title>
        <authorList>
            <person name="Baruah I.K."/>
            <person name="Bukari Y."/>
            <person name="Amoako-Attah I."/>
            <person name="Meinhardt L.W."/>
            <person name="Bailey B.A."/>
            <person name="Cohen S.P."/>
        </authorList>
    </citation>
    <scope>NUCLEOTIDE SEQUENCE [LARGE SCALE GENOMIC DNA]</scope>
    <source>
        <strain evidence="2 3">GH-12</strain>
    </source>
</reference>